<dbReference type="Pfam" id="PF11645">
    <property type="entry name" value="PDDEXK_5"/>
    <property type="match status" value="1"/>
</dbReference>
<organism evidence="2 3">
    <name type="scientific">Candidatus Roizmanbacteria bacterium CG_4_10_14_0_8_um_filter_39_9</name>
    <dbReference type="NCBI Taxonomy" id="1974829"/>
    <lineage>
        <taxon>Bacteria</taxon>
        <taxon>Candidatus Roizmaniibacteriota</taxon>
    </lineage>
</organism>
<dbReference type="AlphaFoldDB" id="A0A2M7QCY3"/>
<feature type="domain" description="PD(D/E)XK endonuclease" evidence="1">
    <location>
        <begin position="2"/>
        <end position="129"/>
    </location>
</feature>
<evidence type="ECO:0000259" key="1">
    <source>
        <dbReference type="Pfam" id="PF11645"/>
    </source>
</evidence>
<dbReference type="InterPro" id="IPR021671">
    <property type="entry name" value="PD(D/E)XK_Endonuc"/>
</dbReference>
<dbReference type="Proteomes" id="UP000230108">
    <property type="component" value="Unassembled WGS sequence"/>
</dbReference>
<dbReference type="GO" id="GO:0003676">
    <property type="term" value="F:nucleic acid binding"/>
    <property type="evidence" value="ECO:0007669"/>
    <property type="project" value="InterPro"/>
</dbReference>
<sequence length="130" mass="15197">MHSTHIKGLIGELEFTSRLLKLGYTVYKPINSNSSCDLVIEKNTIFQRIQIKYLTPKKGMLRVELDRPKKRQNKYQYRGVDAMGIYDATHQSFYLIPLANVSNKSELWIRIEKPKNNQIKDIHLAKDYAI</sequence>
<protein>
    <recommendedName>
        <fullName evidence="1">PD(D/E)XK endonuclease domain-containing protein</fullName>
    </recommendedName>
</protein>
<name>A0A2M7QCY3_9BACT</name>
<dbReference type="EMBL" id="PFLF01000054">
    <property type="protein sequence ID" value="PIY69075.1"/>
    <property type="molecule type" value="Genomic_DNA"/>
</dbReference>
<reference evidence="3" key="1">
    <citation type="submission" date="2017-09" db="EMBL/GenBank/DDBJ databases">
        <title>Depth-based differentiation of microbial function through sediment-hosted aquifers and enrichment of novel symbionts in the deep terrestrial subsurface.</title>
        <authorList>
            <person name="Probst A.J."/>
            <person name="Ladd B."/>
            <person name="Jarett J.K."/>
            <person name="Geller-Mcgrath D.E."/>
            <person name="Sieber C.M.K."/>
            <person name="Emerson J.B."/>
            <person name="Anantharaman K."/>
            <person name="Thomas B.C."/>
            <person name="Malmstrom R."/>
            <person name="Stieglmeier M."/>
            <person name="Klingl A."/>
            <person name="Woyke T."/>
            <person name="Ryan C.M."/>
            <person name="Banfield J.F."/>
        </authorList>
    </citation>
    <scope>NUCLEOTIDE SEQUENCE [LARGE SCALE GENOMIC DNA]</scope>
</reference>
<dbReference type="Gene3D" id="3.40.1350.10">
    <property type="match status" value="1"/>
</dbReference>
<gene>
    <name evidence="2" type="ORF">COY90_02600</name>
</gene>
<proteinExistence type="predicted"/>
<dbReference type="InterPro" id="IPR011856">
    <property type="entry name" value="tRNA_endonuc-like_dom_sf"/>
</dbReference>
<accession>A0A2M7QCY3</accession>
<evidence type="ECO:0000313" key="3">
    <source>
        <dbReference type="Proteomes" id="UP000230108"/>
    </source>
</evidence>
<evidence type="ECO:0000313" key="2">
    <source>
        <dbReference type="EMBL" id="PIY69075.1"/>
    </source>
</evidence>
<comment type="caution">
    <text evidence="2">The sequence shown here is derived from an EMBL/GenBank/DDBJ whole genome shotgun (WGS) entry which is preliminary data.</text>
</comment>